<keyword evidence="2 7" id="KW-0813">Transport</keyword>
<dbReference type="InterPro" id="IPR050366">
    <property type="entry name" value="BP-dependent_transpt_permease"/>
</dbReference>
<keyword evidence="6 7" id="KW-0472">Membrane</keyword>
<dbReference type="InterPro" id="IPR035906">
    <property type="entry name" value="MetI-like_sf"/>
</dbReference>
<proteinExistence type="inferred from homology"/>
<feature type="transmembrane region" description="Helical" evidence="7">
    <location>
        <begin position="450"/>
        <end position="472"/>
    </location>
</feature>
<feature type="transmembrane region" description="Helical" evidence="7">
    <location>
        <begin position="484"/>
        <end position="503"/>
    </location>
</feature>
<gene>
    <name evidence="9" type="ORF">H9L01_06980</name>
</gene>
<feature type="transmembrane region" description="Helical" evidence="7">
    <location>
        <begin position="58"/>
        <end position="78"/>
    </location>
</feature>
<evidence type="ECO:0000256" key="4">
    <source>
        <dbReference type="ARBA" id="ARBA00022692"/>
    </source>
</evidence>
<dbReference type="InterPro" id="IPR000408">
    <property type="entry name" value="Reg_chr_condens"/>
</dbReference>
<dbReference type="SUPFAM" id="SSF161098">
    <property type="entry name" value="MetI-like"/>
    <property type="match status" value="1"/>
</dbReference>
<dbReference type="AlphaFoldDB" id="A0A7G9RWY7"/>
<feature type="transmembrane region" description="Helical" evidence="7">
    <location>
        <begin position="419"/>
        <end position="443"/>
    </location>
</feature>
<evidence type="ECO:0000256" key="7">
    <source>
        <dbReference type="RuleBase" id="RU363032"/>
    </source>
</evidence>
<dbReference type="PROSITE" id="PS50012">
    <property type="entry name" value="RCC1_3"/>
    <property type="match status" value="1"/>
</dbReference>
<dbReference type="PANTHER" id="PTHR43386:SF1">
    <property type="entry name" value="D,D-DIPEPTIDE TRANSPORT SYSTEM PERMEASE PROTEIN DDPC-RELATED"/>
    <property type="match status" value="1"/>
</dbReference>
<dbReference type="KEGG" id="eio:H9L01_06980"/>
<comment type="subcellular location">
    <subcellularLocation>
        <location evidence="1 7">Cell membrane</location>
        <topology evidence="1 7">Multi-pass membrane protein</topology>
    </subcellularLocation>
</comment>
<dbReference type="Pfam" id="PF00528">
    <property type="entry name" value="BPD_transp_1"/>
    <property type="match status" value="1"/>
</dbReference>
<feature type="transmembrane region" description="Helical" evidence="7">
    <location>
        <begin position="534"/>
        <end position="555"/>
    </location>
</feature>
<dbReference type="EMBL" id="CP060715">
    <property type="protein sequence ID" value="QNN60112.1"/>
    <property type="molecule type" value="Genomic_DNA"/>
</dbReference>
<dbReference type="PANTHER" id="PTHR43386">
    <property type="entry name" value="OLIGOPEPTIDE TRANSPORT SYSTEM PERMEASE PROTEIN APPC"/>
    <property type="match status" value="1"/>
</dbReference>
<name>A0A7G9RWY7_9FIRM</name>
<comment type="similarity">
    <text evidence="7">Belongs to the binding-protein-dependent transport system permease family.</text>
</comment>
<dbReference type="PROSITE" id="PS50928">
    <property type="entry name" value="ABC_TM1"/>
    <property type="match status" value="1"/>
</dbReference>
<dbReference type="Gene3D" id="1.10.3720.10">
    <property type="entry name" value="MetI-like"/>
    <property type="match status" value="1"/>
</dbReference>
<dbReference type="Gene3D" id="2.130.10.30">
    <property type="entry name" value="Regulator of chromosome condensation 1/beta-lactamase-inhibitor protein II"/>
    <property type="match status" value="2"/>
</dbReference>
<protein>
    <submittedName>
        <fullName evidence="9">ABC transporter permease subunit</fullName>
    </submittedName>
</protein>
<evidence type="ECO:0000256" key="3">
    <source>
        <dbReference type="ARBA" id="ARBA00022475"/>
    </source>
</evidence>
<organism evidence="9 10">
    <name type="scientific">Erysipelothrix inopinata</name>
    <dbReference type="NCBI Taxonomy" id="225084"/>
    <lineage>
        <taxon>Bacteria</taxon>
        <taxon>Bacillati</taxon>
        <taxon>Bacillota</taxon>
        <taxon>Erysipelotrichia</taxon>
        <taxon>Erysipelotrichales</taxon>
        <taxon>Erysipelotrichaceae</taxon>
        <taxon>Erysipelothrix</taxon>
    </lineage>
</organism>
<dbReference type="RefSeq" id="WP_187533244.1">
    <property type="nucleotide sequence ID" value="NZ_CBCSHU010000020.1"/>
</dbReference>
<keyword evidence="3" id="KW-1003">Cell membrane</keyword>
<evidence type="ECO:0000313" key="9">
    <source>
        <dbReference type="EMBL" id="QNN60112.1"/>
    </source>
</evidence>
<accession>A0A7G9RWY7</accession>
<dbReference type="CDD" id="cd06261">
    <property type="entry name" value="TM_PBP2"/>
    <property type="match status" value="1"/>
</dbReference>
<evidence type="ECO:0000259" key="8">
    <source>
        <dbReference type="PROSITE" id="PS50928"/>
    </source>
</evidence>
<reference evidence="9 10" key="1">
    <citation type="submission" date="2020-08" db="EMBL/GenBank/DDBJ databases">
        <title>Genome sequence of Erysipelothrix inopinata DSM 15511T.</title>
        <authorList>
            <person name="Hyun D.-W."/>
            <person name="Bae J.-W."/>
        </authorList>
    </citation>
    <scope>NUCLEOTIDE SEQUENCE [LARGE SCALE GENOMIC DNA]</scope>
    <source>
        <strain evidence="9 10">DSM 15511</strain>
    </source>
</reference>
<evidence type="ECO:0000313" key="10">
    <source>
        <dbReference type="Proteomes" id="UP000515928"/>
    </source>
</evidence>
<evidence type="ECO:0000256" key="1">
    <source>
        <dbReference type="ARBA" id="ARBA00004651"/>
    </source>
</evidence>
<dbReference type="SUPFAM" id="SSF50985">
    <property type="entry name" value="RCC1/BLIP-II"/>
    <property type="match status" value="2"/>
</dbReference>
<dbReference type="Pfam" id="PF13540">
    <property type="entry name" value="RCC1_2"/>
    <property type="match status" value="1"/>
</dbReference>
<feature type="transmembrane region" description="Helical" evidence="7">
    <location>
        <begin position="591"/>
        <end position="612"/>
    </location>
</feature>
<dbReference type="Proteomes" id="UP000515928">
    <property type="component" value="Chromosome"/>
</dbReference>
<evidence type="ECO:0000256" key="5">
    <source>
        <dbReference type="ARBA" id="ARBA00022989"/>
    </source>
</evidence>
<evidence type="ECO:0000256" key="2">
    <source>
        <dbReference type="ARBA" id="ARBA00022448"/>
    </source>
</evidence>
<feature type="domain" description="ABC transmembrane type-1" evidence="8">
    <location>
        <begin position="415"/>
        <end position="612"/>
    </location>
</feature>
<dbReference type="GO" id="GO:0055085">
    <property type="term" value="P:transmembrane transport"/>
    <property type="evidence" value="ECO:0007669"/>
    <property type="project" value="InterPro"/>
</dbReference>
<keyword evidence="5 7" id="KW-1133">Transmembrane helix</keyword>
<dbReference type="InterPro" id="IPR000515">
    <property type="entry name" value="MetI-like"/>
</dbReference>
<dbReference type="GO" id="GO:0005886">
    <property type="term" value="C:plasma membrane"/>
    <property type="evidence" value="ECO:0007669"/>
    <property type="project" value="UniProtKB-SubCell"/>
</dbReference>
<dbReference type="InterPro" id="IPR009091">
    <property type="entry name" value="RCC1/BLIP-II"/>
</dbReference>
<keyword evidence="10" id="KW-1185">Reference proteome</keyword>
<keyword evidence="4 7" id="KW-0812">Transmembrane</keyword>
<sequence length="626" mass="68473">MKDNKKPGIWSSIKSMFSSLFSFGRNKSEKELEEMIASDDFVVSPTKQIIKNFFSNKLGVTGLVAFILIFVTVFGVAATQDYNMYDYEPLLKNMAPGRNYLKVDSNLQGKNIVEISSGSSFSVALDDQGKVYFWGQNPSKRYKLDSILDKTKGKKIKHISAGTDHIIAVAEDNSIIGVGNRSFNQTELNIEVLDSKVQQQLRNKNIVKVGAAQEISVILTEDGFIHPWGSTMNSGLDSIPDEYQGHVKDFEIAPYSIILTLDNNSLAVIGNQSNEVAAIPAELKSGEVNVVDVKISGTSAIAVDDQGKMYTWGSGQKGMLTLPDFDSKVVSLTKTQATFNALTEKGTVYSWGADRYGLLDVPTKVQGSTKEIYSDMFQMYAVDGSNNVTSWGNKGFLLGSDDFGRDLAERLIQGGKISLTVGAVAMLISTILGVLVGLIAGYYGGRVDNILMRFAEIVSSFPFLPLAITLSSLMPTDMPDIQRIGMIMVIQGVLSWPGVARLVRGQILAEREKDFVLAARALGIKENKILIKHILPSVFNFIIVSMTLGYASSLLSEAGLSFLGFGVRVPAPSWGNMLTNVANTTVIEYYWWQWLLPALCVMLTALSVNLIGDALRDAMDPKSNQK</sequence>
<evidence type="ECO:0000256" key="6">
    <source>
        <dbReference type="ARBA" id="ARBA00023136"/>
    </source>
</evidence>